<proteinExistence type="predicted"/>
<dbReference type="EMBL" id="QXFV01002139">
    <property type="protein sequence ID" value="KAE8992241.1"/>
    <property type="molecule type" value="Genomic_DNA"/>
</dbReference>
<evidence type="ECO:0000313" key="1">
    <source>
        <dbReference type="EMBL" id="KAE8992241.1"/>
    </source>
</evidence>
<organism evidence="1 2">
    <name type="scientific">Phytophthora rubi</name>
    <dbReference type="NCBI Taxonomy" id="129364"/>
    <lineage>
        <taxon>Eukaryota</taxon>
        <taxon>Sar</taxon>
        <taxon>Stramenopiles</taxon>
        <taxon>Oomycota</taxon>
        <taxon>Peronosporomycetes</taxon>
        <taxon>Peronosporales</taxon>
        <taxon>Peronosporaceae</taxon>
        <taxon>Phytophthora</taxon>
    </lineage>
</organism>
<dbReference type="AlphaFoldDB" id="A0A6A3JC85"/>
<reference evidence="1 2" key="1">
    <citation type="submission" date="2018-09" db="EMBL/GenBank/DDBJ databases">
        <title>Genomic investigation of the strawberry pathogen Phytophthora fragariae indicates pathogenicity is determined by transcriptional variation in three key races.</title>
        <authorList>
            <person name="Adams T.M."/>
            <person name="Armitage A.D."/>
            <person name="Sobczyk M.K."/>
            <person name="Bates H.J."/>
            <person name="Dunwell J.M."/>
            <person name="Nellist C.F."/>
            <person name="Harrison R.J."/>
        </authorList>
    </citation>
    <scope>NUCLEOTIDE SEQUENCE [LARGE SCALE GENOMIC DNA]</scope>
    <source>
        <strain evidence="1 2">SCRP249</strain>
    </source>
</reference>
<accession>A0A6A3JC85</accession>
<gene>
    <name evidence="1" type="ORF">PR001_g21005</name>
</gene>
<sequence length="98" mass="10328">MRRDSHSRGSLCRACSRFWGRCTRPRGCPGGRTAHLRQGPHAPVAGAEAEADDVVVVVLMLPGHTDTSSAAGASVARAAPLYAHKLKQSSAPDKLQVV</sequence>
<evidence type="ECO:0000313" key="2">
    <source>
        <dbReference type="Proteomes" id="UP000429607"/>
    </source>
</evidence>
<dbReference type="Proteomes" id="UP000429607">
    <property type="component" value="Unassembled WGS sequence"/>
</dbReference>
<name>A0A6A3JC85_9STRA</name>
<comment type="caution">
    <text evidence="1">The sequence shown here is derived from an EMBL/GenBank/DDBJ whole genome shotgun (WGS) entry which is preliminary data.</text>
</comment>
<protein>
    <submittedName>
        <fullName evidence="1">Uncharacterized protein</fullName>
    </submittedName>
</protein>